<dbReference type="HOGENOM" id="CLU_2150822_0_0_1"/>
<sequence>MLVKAIDTMPRWTGIWNKLQVVACASTKHRQIFPRSIDRNLHTLRDSITHKQQKPSKQVDHDTNSILFLECISIQKTHSCRELRLRSSERTRCDKPTFAIHHCRHVVTCWCW</sequence>
<name>V9F1B5_PHYNI</name>
<dbReference type="EMBL" id="ANIZ01001710">
    <property type="protein sequence ID" value="ETI45340.1"/>
    <property type="molecule type" value="Genomic_DNA"/>
</dbReference>
<gene>
    <name evidence="1" type="ORF">F443_10068</name>
</gene>
<reference evidence="1 2" key="1">
    <citation type="submission" date="2013-11" db="EMBL/GenBank/DDBJ databases">
        <title>The Genome Sequence of Phytophthora parasitica P1569.</title>
        <authorList>
            <consortium name="The Broad Institute Genomics Platform"/>
            <person name="Russ C."/>
            <person name="Tyler B."/>
            <person name="Panabieres F."/>
            <person name="Shan W."/>
            <person name="Tripathy S."/>
            <person name="Grunwald N."/>
            <person name="Machado M."/>
            <person name="Johnson C.S."/>
            <person name="Arredondo F."/>
            <person name="Hong C."/>
            <person name="Coffey M."/>
            <person name="Young S.K."/>
            <person name="Zeng Q."/>
            <person name="Gargeya S."/>
            <person name="Fitzgerald M."/>
            <person name="Abouelleil A."/>
            <person name="Alvarado L."/>
            <person name="Chapman S.B."/>
            <person name="Gainer-Dewar J."/>
            <person name="Goldberg J."/>
            <person name="Griggs A."/>
            <person name="Gujja S."/>
            <person name="Hansen M."/>
            <person name="Howarth C."/>
            <person name="Imamovic A."/>
            <person name="Ireland A."/>
            <person name="Larimer J."/>
            <person name="McCowan C."/>
            <person name="Murphy C."/>
            <person name="Pearson M."/>
            <person name="Poon T.W."/>
            <person name="Priest M."/>
            <person name="Roberts A."/>
            <person name="Saif S."/>
            <person name="Shea T."/>
            <person name="Sykes S."/>
            <person name="Wortman J."/>
            <person name="Nusbaum C."/>
            <person name="Birren B."/>
        </authorList>
    </citation>
    <scope>NUCLEOTIDE SEQUENCE [LARGE SCALE GENOMIC DNA]</scope>
    <source>
        <strain evidence="1 2">P1569</strain>
    </source>
</reference>
<accession>V9F1B5</accession>
<dbReference type="Proteomes" id="UP000018721">
    <property type="component" value="Unassembled WGS sequence"/>
</dbReference>
<dbReference type="AlphaFoldDB" id="V9F1B5"/>
<evidence type="ECO:0000313" key="2">
    <source>
        <dbReference type="Proteomes" id="UP000018721"/>
    </source>
</evidence>
<protein>
    <submittedName>
        <fullName evidence="1">Uncharacterized protein</fullName>
    </submittedName>
</protein>
<proteinExistence type="predicted"/>
<comment type="caution">
    <text evidence="1">The sequence shown here is derived from an EMBL/GenBank/DDBJ whole genome shotgun (WGS) entry which is preliminary data.</text>
</comment>
<keyword evidence="2" id="KW-1185">Reference proteome</keyword>
<organism evidence="1 2">
    <name type="scientific">Phytophthora nicotianae P1569</name>
    <dbReference type="NCBI Taxonomy" id="1317065"/>
    <lineage>
        <taxon>Eukaryota</taxon>
        <taxon>Sar</taxon>
        <taxon>Stramenopiles</taxon>
        <taxon>Oomycota</taxon>
        <taxon>Peronosporomycetes</taxon>
        <taxon>Peronosporales</taxon>
        <taxon>Peronosporaceae</taxon>
        <taxon>Phytophthora</taxon>
    </lineage>
</organism>
<evidence type="ECO:0000313" key="1">
    <source>
        <dbReference type="EMBL" id="ETI45340.1"/>
    </source>
</evidence>